<comment type="caution">
    <text evidence="2">The sequence shown here is derived from an EMBL/GenBank/DDBJ whole genome shotgun (WGS) entry which is preliminary data.</text>
</comment>
<protein>
    <recommendedName>
        <fullName evidence="4">Lipoprotein</fullName>
    </recommendedName>
</protein>
<keyword evidence="1" id="KW-0732">Signal</keyword>
<keyword evidence="3" id="KW-1185">Reference proteome</keyword>
<evidence type="ECO:0000256" key="1">
    <source>
        <dbReference type="SAM" id="SignalP"/>
    </source>
</evidence>
<proteinExistence type="predicted"/>
<dbReference type="PROSITE" id="PS51257">
    <property type="entry name" value="PROKAR_LIPOPROTEIN"/>
    <property type="match status" value="1"/>
</dbReference>
<sequence>MTPRRTYRAWALAGTLVFSSGALTGCMSGGCPGWHDYSDPEERFRDSALVVVGTAAPAGWWAELFADDAVYDITVERVVKGDVGEDDVVRVESISDHCAAVPFPDGDPLDTDDLVLVFLMEKQDGGLRTLTPFDAVTPVESADELPFDVPAGL</sequence>
<dbReference type="EMBL" id="JBHLTG010000012">
    <property type="protein sequence ID" value="MFC0682282.1"/>
    <property type="molecule type" value="Genomic_DNA"/>
</dbReference>
<name>A0ABV6RZ73_9GAMM</name>
<dbReference type="RefSeq" id="WP_386676162.1">
    <property type="nucleotide sequence ID" value="NZ_JBHLTG010000012.1"/>
</dbReference>
<dbReference type="Proteomes" id="UP001589896">
    <property type="component" value="Unassembled WGS sequence"/>
</dbReference>
<evidence type="ECO:0000313" key="2">
    <source>
        <dbReference type="EMBL" id="MFC0682282.1"/>
    </source>
</evidence>
<accession>A0ABV6RZ73</accession>
<evidence type="ECO:0000313" key="3">
    <source>
        <dbReference type="Proteomes" id="UP001589896"/>
    </source>
</evidence>
<feature type="signal peptide" evidence="1">
    <location>
        <begin position="1"/>
        <end position="24"/>
    </location>
</feature>
<reference evidence="2 3" key="1">
    <citation type="submission" date="2024-09" db="EMBL/GenBank/DDBJ databases">
        <authorList>
            <person name="Sun Q."/>
            <person name="Mori K."/>
        </authorList>
    </citation>
    <scope>NUCLEOTIDE SEQUENCE [LARGE SCALE GENOMIC DNA]</scope>
    <source>
        <strain evidence="2 3">KCTC 23076</strain>
    </source>
</reference>
<evidence type="ECO:0008006" key="4">
    <source>
        <dbReference type="Google" id="ProtNLM"/>
    </source>
</evidence>
<gene>
    <name evidence="2" type="ORF">ACFFGH_31010</name>
</gene>
<organism evidence="2 3">
    <name type="scientific">Lysobacter korlensis</name>
    <dbReference type="NCBI Taxonomy" id="553636"/>
    <lineage>
        <taxon>Bacteria</taxon>
        <taxon>Pseudomonadati</taxon>
        <taxon>Pseudomonadota</taxon>
        <taxon>Gammaproteobacteria</taxon>
        <taxon>Lysobacterales</taxon>
        <taxon>Lysobacteraceae</taxon>
        <taxon>Lysobacter</taxon>
    </lineage>
</organism>
<feature type="chain" id="PRO_5046988139" description="Lipoprotein" evidence="1">
    <location>
        <begin position="25"/>
        <end position="153"/>
    </location>
</feature>